<keyword evidence="2" id="KW-0472">Membrane</keyword>
<evidence type="ECO:0000256" key="2">
    <source>
        <dbReference type="SAM" id="Phobius"/>
    </source>
</evidence>
<sequence length="127" mass="14587">MKSFQRKRGWRNILQSRPVLVFLGIVVSIFAWAVFGFMGKMQMTIKNRALAENKVAQLSKEKEKLSSDIAKLSTDSGVEESIREKFGLAKEGEGVIVVVEDKNQVEVREEDSGGFFSFLFFWKNWFK</sequence>
<evidence type="ECO:0000256" key="1">
    <source>
        <dbReference type="SAM" id="Coils"/>
    </source>
</evidence>
<keyword evidence="2" id="KW-0812">Transmembrane</keyword>
<proteinExistence type="predicted"/>
<keyword evidence="2" id="KW-1133">Transmembrane helix</keyword>
<keyword evidence="1" id="KW-0175">Coiled coil</keyword>
<gene>
    <name evidence="3" type="ORF">A2917_00055</name>
</gene>
<dbReference type="InterPro" id="IPR007060">
    <property type="entry name" value="FtsL/DivIC"/>
</dbReference>
<organism evidence="3 4">
    <name type="scientific">Candidatus Nomurabacteria bacterium RIFCSPLOWO2_01_FULL_42_17</name>
    <dbReference type="NCBI Taxonomy" id="1801780"/>
    <lineage>
        <taxon>Bacteria</taxon>
        <taxon>Candidatus Nomuraibacteriota</taxon>
    </lineage>
</organism>
<accession>A0A1F6XNP1</accession>
<protein>
    <recommendedName>
        <fullName evidence="5">Septum formation initiator</fullName>
    </recommendedName>
</protein>
<feature type="transmembrane region" description="Helical" evidence="2">
    <location>
        <begin position="20"/>
        <end position="38"/>
    </location>
</feature>
<dbReference type="Proteomes" id="UP000178104">
    <property type="component" value="Unassembled WGS sequence"/>
</dbReference>
<evidence type="ECO:0000313" key="3">
    <source>
        <dbReference type="EMBL" id="OGI95703.1"/>
    </source>
</evidence>
<dbReference type="STRING" id="1801780.A2917_00055"/>
<reference evidence="3 4" key="1">
    <citation type="journal article" date="2016" name="Nat. Commun.">
        <title>Thousands of microbial genomes shed light on interconnected biogeochemical processes in an aquifer system.</title>
        <authorList>
            <person name="Anantharaman K."/>
            <person name="Brown C.T."/>
            <person name="Hug L.A."/>
            <person name="Sharon I."/>
            <person name="Castelle C.J."/>
            <person name="Probst A.J."/>
            <person name="Thomas B.C."/>
            <person name="Singh A."/>
            <person name="Wilkins M.J."/>
            <person name="Karaoz U."/>
            <person name="Brodie E.L."/>
            <person name="Williams K.H."/>
            <person name="Hubbard S.S."/>
            <person name="Banfield J.F."/>
        </authorList>
    </citation>
    <scope>NUCLEOTIDE SEQUENCE [LARGE SCALE GENOMIC DNA]</scope>
</reference>
<name>A0A1F6XNP1_9BACT</name>
<evidence type="ECO:0008006" key="5">
    <source>
        <dbReference type="Google" id="ProtNLM"/>
    </source>
</evidence>
<feature type="coiled-coil region" evidence="1">
    <location>
        <begin position="41"/>
        <end position="75"/>
    </location>
</feature>
<dbReference type="EMBL" id="MFVE01000002">
    <property type="protein sequence ID" value="OGI95703.1"/>
    <property type="molecule type" value="Genomic_DNA"/>
</dbReference>
<dbReference type="Pfam" id="PF04977">
    <property type="entry name" value="DivIC"/>
    <property type="match status" value="1"/>
</dbReference>
<comment type="caution">
    <text evidence="3">The sequence shown here is derived from an EMBL/GenBank/DDBJ whole genome shotgun (WGS) entry which is preliminary data.</text>
</comment>
<dbReference type="AlphaFoldDB" id="A0A1F6XNP1"/>
<evidence type="ECO:0000313" key="4">
    <source>
        <dbReference type="Proteomes" id="UP000178104"/>
    </source>
</evidence>